<keyword evidence="2 4" id="KW-0238">DNA-binding</keyword>
<dbReference type="RefSeq" id="WP_076351277.1">
    <property type="nucleotide sequence ID" value="NZ_CP019082.1"/>
</dbReference>
<feature type="domain" description="HTH tetR-type" evidence="5">
    <location>
        <begin position="5"/>
        <end position="65"/>
    </location>
</feature>
<evidence type="ECO:0000256" key="1">
    <source>
        <dbReference type="ARBA" id="ARBA00023015"/>
    </source>
</evidence>
<dbReference type="Proteomes" id="UP000186309">
    <property type="component" value="Chromosome"/>
</dbReference>
<dbReference type="InterPro" id="IPR001647">
    <property type="entry name" value="HTH_TetR"/>
</dbReference>
<dbReference type="Pfam" id="PF09209">
    <property type="entry name" value="CecR_C"/>
    <property type="match status" value="1"/>
</dbReference>
<dbReference type="PRINTS" id="PR00455">
    <property type="entry name" value="HTHTETR"/>
</dbReference>
<dbReference type="AlphaFoldDB" id="A0A1U7CV74"/>
<evidence type="ECO:0000313" key="7">
    <source>
        <dbReference type="Proteomes" id="UP000186309"/>
    </source>
</evidence>
<dbReference type="PANTHER" id="PTHR30055:SF234">
    <property type="entry name" value="HTH-TYPE TRANSCRIPTIONAL REGULATOR BETI"/>
    <property type="match status" value="1"/>
</dbReference>
<organism evidence="6 7">
    <name type="scientific">Paludisphaera borealis</name>
    <dbReference type="NCBI Taxonomy" id="1387353"/>
    <lineage>
        <taxon>Bacteria</taxon>
        <taxon>Pseudomonadati</taxon>
        <taxon>Planctomycetota</taxon>
        <taxon>Planctomycetia</taxon>
        <taxon>Isosphaerales</taxon>
        <taxon>Isosphaeraceae</taxon>
        <taxon>Paludisphaera</taxon>
    </lineage>
</organism>
<evidence type="ECO:0000313" key="6">
    <source>
        <dbReference type="EMBL" id="APW62831.1"/>
    </source>
</evidence>
<dbReference type="OrthoDB" id="9789566at2"/>
<dbReference type="InterPro" id="IPR009057">
    <property type="entry name" value="Homeodomain-like_sf"/>
</dbReference>
<reference evidence="7" key="1">
    <citation type="submission" date="2016-12" db="EMBL/GenBank/DDBJ databases">
        <title>Comparative genomics of four Isosphaeraceae planctomycetes: a common pool of plasmids and glycoside hydrolase genes.</title>
        <authorList>
            <person name="Ivanova A."/>
        </authorList>
    </citation>
    <scope>NUCLEOTIDE SEQUENCE [LARGE SCALE GENOMIC DNA]</scope>
    <source>
        <strain evidence="7">PX4</strain>
    </source>
</reference>
<keyword evidence="7" id="KW-1185">Reference proteome</keyword>
<dbReference type="InterPro" id="IPR050109">
    <property type="entry name" value="HTH-type_TetR-like_transc_reg"/>
</dbReference>
<accession>A0A1U7CV74</accession>
<evidence type="ECO:0000256" key="4">
    <source>
        <dbReference type="PROSITE-ProRule" id="PRU00335"/>
    </source>
</evidence>
<dbReference type="SUPFAM" id="SSF48498">
    <property type="entry name" value="Tetracyclin repressor-like, C-terminal domain"/>
    <property type="match status" value="1"/>
</dbReference>
<dbReference type="PANTHER" id="PTHR30055">
    <property type="entry name" value="HTH-TYPE TRANSCRIPTIONAL REGULATOR RUTR"/>
    <property type="match status" value="1"/>
</dbReference>
<protein>
    <submittedName>
        <fullName evidence="6">Putative HTH-type transcriptional regulator YbiH</fullName>
    </submittedName>
</protein>
<keyword evidence="3" id="KW-0804">Transcription</keyword>
<keyword evidence="1" id="KW-0805">Transcription regulation</keyword>
<dbReference type="EMBL" id="CP019082">
    <property type="protein sequence ID" value="APW62831.1"/>
    <property type="molecule type" value="Genomic_DNA"/>
</dbReference>
<dbReference type="GO" id="GO:0000976">
    <property type="term" value="F:transcription cis-regulatory region binding"/>
    <property type="evidence" value="ECO:0007669"/>
    <property type="project" value="TreeGrafter"/>
</dbReference>
<dbReference type="GO" id="GO:0003700">
    <property type="term" value="F:DNA-binding transcription factor activity"/>
    <property type="evidence" value="ECO:0007669"/>
    <property type="project" value="TreeGrafter"/>
</dbReference>
<name>A0A1U7CV74_9BACT</name>
<dbReference type="Gene3D" id="1.10.357.10">
    <property type="entry name" value="Tetracycline Repressor, domain 2"/>
    <property type="match status" value="1"/>
</dbReference>
<feature type="DNA-binding region" description="H-T-H motif" evidence="4">
    <location>
        <begin position="28"/>
        <end position="47"/>
    </location>
</feature>
<evidence type="ECO:0000259" key="5">
    <source>
        <dbReference type="PROSITE" id="PS50977"/>
    </source>
</evidence>
<sequence>MAVQDPTKLRLLEAAGEEFAEKGFELARVRAICERAGANLAAVNYHFGDKEQLYREVLLEAHRCGLDPASEPAVAPLSPADKLRAFITHFCEHVIAFGGADSWQTRLMMREIVDPTPALEFLVRESIRPRFEQLKAIMREVRPEADEQRLDVLCFSVIGQCLHYKTARRVMERLIGDDRYQALTASYLADHIAEFTLAALGLGPPAASPVAVAEVRS</sequence>
<dbReference type="InterPro" id="IPR015292">
    <property type="entry name" value="Tscrpt_reg_YbiH_C"/>
</dbReference>
<evidence type="ECO:0000256" key="3">
    <source>
        <dbReference type="ARBA" id="ARBA00023163"/>
    </source>
</evidence>
<dbReference type="Gene3D" id="1.10.10.60">
    <property type="entry name" value="Homeodomain-like"/>
    <property type="match status" value="1"/>
</dbReference>
<proteinExistence type="predicted"/>
<dbReference type="SUPFAM" id="SSF46689">
    <property type="entry name" value="Homeodomain-like"/>
    <property type="match status" value="1"/>
</dbReference>
<dbReference type="InterPro" id="IPR036271">
    <property type="entry name" value="Tet_transcr_reg_TetR-rel_C_sf"/>
</dbReference>
<dbReference type="PROSITE" id="PS50977">
    <property type="entry name" value="HTH_TETR_2"/>
    <property type="match status" value="1"/>
</dbReference>
<dbReference type="Pfam" id="PF00440">
    <property type="entry name" value="TetR_N"/>
    <property type="match status" value="1"/>
</dbReference>
<gene>
    <name evidence="6" type="primary">ybiH</name>
    <name evidence="6" type="ORF">BSF38_04385</name>
</gene>
<dbReference type="STRING" id="1387353.BSF38_04385"/>
<evidence type="ECO:0000256" key="2">
    <source>
        <dbReference type="ARBA" id="ARBA00023125"/>
    </source>
</evidence>
<dbReference type="KEGG" id="pbor:BSF38_04385"/>